<dbReference type="SUPFAM" id="SSF103515">
    <property type="entry name" value="Autotransporter"/>
    <property type="match status" value="1"/>
</dbReference>
<dbReference type="RefSeq" id="WP_035934232.1">
    <property type="nucleotide sequence ID" value="NZ_JAAC01000216.1"/>
</dbReference>
<protein>
    <submittedName>
        <fullName evidence="2">Membrane protein</fullName>
    </submittedName>
</protein>
<dbReference type="InterPro" id="IPR053787">
    <property type="entry name" value="Autotransptr-assoc_N"/>
</dbReference>
<dbReference type="InterPro" id="IPR005546">
    <property type="entry name" value="Autotransporte_beta"/>
</dbReference>
<comment type="caution">
    <text evidence="2">The sequence shown here is derived from an EMBL/GenBank/DDBJ whole genome shotgun (WGS) entry which is preliminary data.</text>
</comment>
<evidence type="ECO:0000259" key="1">
    <source>
        <dbReference type="PROSITE" id="PS51208"/>
    </source>
</evidence>
<dbReference type="InterPro" id="IPR036709">
    <property type="entry name" value="Autotransporte_beta_dom_sf"/>
</dbReference>
<organism evidence="2 3">
    <name type="scientific">Fusobacterium necrophorum BL</name>
    <dbReference type="NCBI Taxonomy" id="1441732"/>
    <lineage>
        <taxon>Bacteria</taxon>
        <taxon>Fusobacteriati</taxon>
        <taxon>Fusobacteriota</taxon>
        <taxon>Fusobacteriia</taxon>
        <taxon>Fusobacteriales</taxon>
        <taxon>Fusobacteriaceae</taxon>
        <taxon>Fusobacterium</taxon>
    </lineage>
</organism>
<dbReference type="NCBIfam" id="NF033175">
    <property type="entry name" value="fuso_auto_Nterm"/>
    <property type="match status" value="1"/>
</dbReference>
<sequence>MKNPLYQMEKHLRAMAKRYKSIPFSTGVAIVFLMLGMKAFAEEMVTEQVVLMTRPEIGQSLESMTGSFERLRAENNKLLSGAKLELIQLMEQGDQVVKSPWSSWQFGMNYLYNNWSVSYNGRGDKKEKYPYAGIFTRSNDLFVRNISPDSLRYGEIPKSTDPYAATSSAREGLRSDYGIASTTVAQEPVLSIELGASVKPKEVVKNPISITSPTIVINPPTILNIPGEPTPPTPPVVAITPFNPVAPDPVQVSLPNPPTFNIKLGSFCNSMTGCGNGTNGGAYVPNIGTPNSFTNSSSNQTLTVANTNSPSLRHSWDSTGNTLLKVFFDYTGRTGGGIATFQQDVTIDSINPLTQSQKDKEAADGRPYNGQAFLVGGSRVATLDNLINGKVKNGGIVKLKGPLVVGFEIQTDTIYASTTQGVREVSNIGTITDIVEETDDLIGGYKKGKIKKSGEEIEASTSGTLNLSTKLGGGSIPITRTPDVVDNMGYVITPGGYMGYKIGLILTTEDNDTRSLSDYRLINDNGGNINFNGKSSIGIQIYAPGSDKTHITVQNNGTINMGGIESYGLKLSSRVSEEKMTFSNAGGTINIKGNNGSGNSLSSGIAVLEDSSLTNTSAIRAYKDKVKNEGTIEVSGGQGNTGMVMILKSDDNITNDTSGTISVSGTKNIGMRVDLGSFATDDTAPLTPEAINKGSINITGGSENIGMVAQKSENSHQAVASNDKNIKLSNVTKGIGMFSQLGAEIVNTNNAKIEGNAGLNGVVGMVINDAASSGGNQGTISLSGTKVTGVYNIGKFTMTSGKLLTSGEKSITLYAKNPSSNTEITGGTMRAENKALGLFADKAIIKLGGTTKLEADGDGTLLFYNYTSGSNNAEGKFALQGPITGKLTNKATAFYFKDTTPGTTSGQTADKLNTMFTGSGSNQIELTLDENSTLFVLDNTSPNTSAIGLSTVDISQINNFLGSNVKIDTINSSPNFKAYKATKASLSIDSDVNLDNHTGATIDKYYRVDFLNSNVTVESGKKMTGTDASSQNIAIAQANFDGAADNTTVKVENKGTIDFSKKKGTAIVVDFGTGINSGSIKMDAINGAGENSIALFGASNSKLENSGDIELGTNGVGIWGTNKITSSLPAWEKHINITNSGNIKGINGKSGLFGIYAPNDTVAYPGATSIINHSGNIDFSQVTGSSGILMKNGRLNSSGDISVKEGSVGVNATASEINVTAGTYTIGKGSAGFKIAGLNSKFLGTGGSIAIIDKDSATYVLEGVNLTSGTNFKDDLTLTSTNPYTYINATNSTLNYENTKAVANDETIFMNANHSTVNLKSATNISSTNKKVVGVYATNGGAVSNAGTISLTGDGSSALYGAKTASSTSITNEPNGKIEIGKNGSGIYVVENTGVNKGNIKVGENSLAMRTEGGTLENQTGATIESSSSKAVGMSQKAGGNIENAGTISLTGDQSIGMHSENVTIAGHIMKNSGSITIGDSSNPANPSLGIFSANGINSTIVNDGKVVAGKQSIGIYGGNVNSGAISEISAGEGGIGIYSKEGEVTIENGAKLSIGASLGKNKEGVAVYLAGDHQTLNSKTSDMTIGDGSFGYVMTGQGNTVTTGYAGNTGNVSLGKDTIFLYSADQAGNIENYNHLVSAGDENYGLYVSGPTKNYGNIDFANGIGNVGIYSYLKGASSTPGVVKNYGDINVSASDITDPDNKRYGIGMAAGYAEEDPPHSGIKVIRGLGNIENHGTIRVTTPDSIGMYATGTGSKAINYGNIEVSAPKKNIGMFIEEGATGENYGHIYTVGSGNKGQIGVAVMKGSRFINHSGATVNVNADKGYGLFYVNGAIIENYGSINITKKIEAADMSKEMGDVKIHAPAGAPEATIITNGIVKTPTIVDVQAIPNRVPNDIPMSSIGMYINTSGINYTKPITNLGALPGLTEADLIIGTEATKYTNSKYIQLSQEMIEPYNEVIRKSGIEKWSIYSGSLNWMASITQLPDYTIRSAYLVKAPYTVWAGNQATPVDKKDTYNFLDGLEQRYGVEALGSRENQLFQKLNGIGNNERILFFQATDEMMGHQYANVQQRIQATGKILDQELKYLKKEWDTKSKDSNKIKAFGMRGEYNTDTAGIIDYTNHAQGFAYLHESETVQLGNTTGWYTGLVHNELKFKDIGKSKEEMLQAKLGIFKSRAYDHNNSLNWTTSGEIFIGRNKMHRRYLVVDDIFQAKSRYWTYGVAFNNELSKTFRTSESTFVKPYGELKLEYGRFQKIKEKNGEVRLEVKANDYYSVKPEIGVEAGYKHYLTSRGALTARVGVSYSNELGEVAKGKNKARVAYTNADWFNIRGEKEDRRGNLSTDLHLGLDNEAYGVTANIGYDTKGQNVRGGLGLRVIF</sequence>
<feature type="domain" description="Autotransporter" evidence="1">
    <location>
        <begin position="2091"/>
        <end position="2376"/>
    </location>
</feature>
<dbReference type="Proteomes" id="UP000027473">
    <property type="component" value="Unassembled WGS sequence"/>
</dbReference>
<dbReference type="SMART" id="SM00869">
    <property type="entry name" value="Autotransporter"/>
    <property type="match status" value="1"/>
</dbReference>
<evidence type="ECO:0000313" key="3">
    <source>
        <dbReference type="Proteomes" id="UP000027473"/>
    </source>
</evidence>
<proteinExistence type="predicted"/>
<reference evidence="2 3" key="1">
    <citation type="submission" date="2014-01" db="EMBL/GenBank/DDBJ databases">
        <title>Comparative genomics of Fusobacterium necrophorum wild isolates.</title>
        <authorList>
            <person name="Kittichotirat W."/>
            <person name="Bumgarner R.E."/>
            <person name="Lawrence P."/>
        </authorList>
    </citation>
    <scope>NUCLEOTIDE SEQUENCE [LARGE SCALE GENOMIC DNA]</scope>
    <source>
        <strain evidence="2 3">BL</strain>
    </source>
</reference>
<dbReference type="Pfam" id="PF03797">
    <property type="entry name" value="Autotransporter"/>
    <property type="match status" value="1"/>
</dbReference>
<name>A0AB73BTS2_9FUSO</name>
<accession>A0AB73BTS2</accession>
<dbReference type="Gene3D" id="2.40.128.130">
    <property type="entry name" value="Autotransporter beta-domain"/>
    <property type="match status" value="1"/>
</dbReference>
<dbReference type="EMBL" id="JAAC01000216">
    <property type="protein sequence ID" value="KDE60915.1"/>
    <property type="molecule type" value="Genomic_DNA"/>
</dbReference>
<dbReference type="PROSITE" id="PS51208">
    <property type="entry name" value="AUTOTRANSPORTER"/>
    <property type="match status" value="1"/>
</dbReference>
<evidence type="ECO:0000313" key="2">
    <source>
        <dbReference type="EMBL" id="KDE60915.1"/>
    </source>
</evidence>
<gene>
    <name evidence="2" type="ORF">FUSO3_11620</name>
</gene>